<comment type="caution">
    <text evidence="3">The sequence shown here is derived from an EMBL/GenBank/DDBJ whole genome shotgun (WGS) entry which is preliminary data.</text>
</comment>
<dbReference type="EMBL" id="WKDU01000020">
    <property type="protein sequence ID" value="MCF5154551.1"/>
    <property type="molecule type" value="Genomic_DNA"/>
</dbReference>
<evidence type="ECO:0000256" key="1">
    <source>
        <dbReference type="SAM" id="MobiDB-lite"/>
    </source>
</evidence>
<name>A0A7Y1LHJ0_9PSED</name>
<dbReference type="AlphaFoldDB" id="A0A7Y1LHJ0"/>
<organism evidence="3 4">
    <name type="scientific">Pseudomonas lactis</name>
    <dbReference type="NCBI Taxonomy" id="1615674"/>
    <lineage>
        <taxon>Bacteria</taxon>
        <taxon>Pseudomonadati</taxon>
        <taxon>Pseudomonadota</taxon>
        <taxon>Gammaproteobacteria</taxon>
        <taxon>Pseudomonadales</taxon>
        <taxon>Pseudomonadaceae</taxon>
        <taxon>Pseudomonas</taxon>
    </lineage>
</organism>
<dbReference type="Proteomes" id="UP000583279">
    <property type="component" value="Unassembled WGS sequence"/>
</dbReference>
<evidence type="ECO:0000313" key="4">
    <source>
        <dbReference type="Proteomes" id="UP000583279"/>
    </source>
</evidence>
<sequence>MKRLTLKSLEPDAESPAHDRASRFQGRADHLIGSAAWEFGLDFDYSKLFNVPSFILTRLTSTGFAHFVLTKRNISLAVLTHILHTLHQLGKQAAFQFHLIFQRCVNGCAKRKNPADKPGV</sequence>
<evidence type="ECO:0000313" key="2">
    <source>
        <dbReference type="EMBL" id="MCF5154551.1"/>
    </source>
</evidence>
<evidence type="ECO:0000313" key="5">
    <source>
        <dbReference type="Proteomes" id="UP000814074"/>
    </source>
</evidence>
<dbReference type="Proteomes" id="UP000814074">
    <property type="component" value="Unassembled WGS sequence"/>
</dbReference>
<dbReference type="RefSeq" id="WP_120248905.1">
    <property type="nucleotide sequence ID" value="NZ_JAAQYJ010000003.1"/>
</dbReference>
<protein>
    <submittedName>
        <fullName evidence="3">Uncharacterized protein</fullName>
    </submittedName>
</protein>
<proteinExistence type="predicted"/>
<dbReference type="EMBL" id="JAAQYK010000006">
    <property type="protein sequence ID" value="NNA46173.1"/>
    <property type="molecule type" value="Genomic_DNA"/>
</dbReference>
<keyword evidence="5" id="KW-1185">Reference proteome</keyword>
<reference evidence="2 5" key="1">
    <citation type="submission" date="2019-11" db="EMBL/GenBank/DDBJ databases">
        <title>Epiphytic Pseudomonas syringae from cherry orchards.</title>
        <authorList>
            <person name="Hulin M.T."/>
        </authorList>
    </citation>
    <scope>NUCLEOTIDE SEQUENCE [LARGE SCALE GENOMIC DNA]</scope>
    <source>
        <strain evidence="2 5">PA-6-3B</strain>
    </source>
</reference>
<accession>A0A7Y1LHJ0</accession>
<gene>
    <name evidence="2" type="ORF">GIW47_18275</name>
    <name evidence="3" type="ORF">HBO18_18820</name>
</gene>
<reference evidence="3 4" key="2">
    <citation type="journal article" date="2020" name="Front. Microbiol.">
        <title>Genetic Organization of the aprX-lipA2 Operon Affects the Proteolytic Potential of Pseudomonas Species in Milk.</title>
        <authorList>
            <person name="Maier C."/>
            <person name="Huptas C."/>
            <person name="von Neubeck M."/>
            <person name="Scherer S."/>
            <person name="Wenning M."/>
            <person name="Lucking G."/>
        </authorList>
    </citation>
    <scope>NUCLEOTIDE SEQUENCE [LARGE SCALE GENOMIC DNA]</scope>
    <source>
        <strain evidence="3 4">WS 4997</strain>
    </source>
</reference>
<feature type="region of interest" description="Disordered" evidence="1">
    <location>
        <begin position="1"/>
        <end position="21"/>
    </location>
</feature>
<evidence type="ECO:0000313" key="3">
    <source>
        <dbReference type="EMBL" id="NNA46173.1"/>
    </source>
</evidence>